<dbReference type="GO" id="GO:0045892">
    <property type="term" value="P:negative regulation of DNA-templated transcription"/>
    <property type="evidence" value="ECO:0007669"/>
    <property type="project" value="InterPro"/>
</dbReference>
<dbReference type="Pfam" id="PF06953">
    <property type="entry name" value="ArsD"/>
    <property type="match status" value="1"/>
</dbReference>
<name>A0A2T4U3U7_9BACI</name>
<evidence type="ECO:0000313" key="2">
    <source>
        <dbReference type="Proteomes" id="UP000240509"/>
    </source>
</evidence>
<protein>
    <submittedName>
        <fullName evidence="1">Arsenical resistance operon transcriptional repressor ArsD</fullName>
    </submittedName>
</protein>
<dbReference type="OrthoDB" id="9801358at2"/>
<dbReference type="AlphaFoldDB" id="A0A2T4U3U7"/>
<dbReference type="InterPro" id="IPR010712">
    <property type="entry name" value="Arsenical-R_ArsD"/>
</dbReference>
<dbReference type="GO" id="GO:0046685">
    <property type="term" value="P:response to arsenic-containing substance"/>
    <property type="evidence" value="ECO:0007669"/>
    <property type="project" value="InterPro"/>
</dbReference>
<sequence>MIKKVEIFDPALCCPTGVCGTDVNPELTKIARLVSVLNSMGYDVKRYNLAQEPMPFSTNSEVVKLMENDGVESLPAVAADGKLTFSGRYPTVSEFASWFDIEDDKLREKLKTPKKTLNISFNK</sequence>
<dbReference type="Gene3D" id="3.40.30.10">
    <property type="entry name" value="Glutaredoxin"/>
    <property type="match status" value="1"/>
</dbReference>
<dbReference type="EMBL" id="PZJJ01000025">
    <property type="protein sequence ID" value="PTL38066.1"/>
    <property type="molecule type" value="Genomic_DNA"/>
</dbReference>
<accession>A0A2T4U3U7</accession>
<gene>
    <name evidence="1" type="ORF">C6Y45_13260</name>
</gene>
<organism evidence="1 2">
    <name type="scientific">Alkalicoccus saliphilus</name>
    <dbReference type="NCBI Taxonomy" id="200989"/>
    <lineage>
        <taxon>Bacteria</taxon>
        <taxon>Bacillati</taxon>
        <taxon>Bacillota</taxon>
        <taxon>Bacilli</taxon>
        <taxon>Bacillales</taxon>
        <taxon>Bacillaceae</taxon>
        <taxon>Alkalicoccus</taxon>
    </lineage>
</organism>
<dbReference type="GO" id="GO:0003677">
    <property type="term" value="F:DNA binding"/>
    <property type="evidence" value="ECO:0007669"/>
    <property type="project" value="InterPro"/>
</dbReference>
<reference evidence="1 2" key="1">
    <citation type="submission" date="2018-03" db="EMBL/GenBank/DDBJ databases">
        <title>Alkalicoccus saliphilus sp. nov., isolated from a mineral pool.</title>
        <authorList>
            <person name="Zhao B."/>
        </authorList>
    </citation>
    <scope>NUCLEOTIDE SEQUENCE [LARGE SCALE GENOMIC DNA]</scope>
    <source>
        <strain evidence="1 2">6AG</strain>
    </source>
</reference>
<dbReference type="NCBIfam" id="NF033727">
    <property type="entry name" value="chaperon_ArsD"/>
    <property type="match status" value="1"/>
</dbReference>
<dbReference type="RefSeq" id="WP_107585712.1">
    <property type="nucleotide sequence ID" value="NZ_PZJJ01000025.1"/>
</dbReference>
<proteinExistence type="predicted"/>
<evidence type="ECO:0000313" key="1">
    <source>
        <dbReference type="EMBL" id="PTL38066.1"/>
    </source>
</evidence>
<comment type="caution">
    <text evidence="1">The sequence shown here is derived from an EMBL/GenBank/DDBJ whole genome shotgun (WGS) entry which is preliminary data.</text>
</comment>
<dbReference type="Proteomes" id="UP000240509">
    <property type="component" value="Unassembled WGS sequence"/>
</dbReference>
<keyword evidence="2" id="KW-1185">Reference proteome</keyword>